<feature type="transmembrane region" description="Helical" evidence="12">
    <location>
        <begin position="83"/>
        <end position="102"/>
    </location>
</feature>
<dbReference type="PROSITE" id="PS00086">
    <property type="entry name" value="CYTOCHROME_P450"/>
    <property type="match status" value="2"/>
</dbReference>
<keyword evidence="5 10" id="KW-0479">Metal-binding</keyword>
<dbReference type="Pfam" id="PF00067">
    <property type="entry name" value="p450"/>
    <property type="match status" value="2"/>
</dbReference>
<evidence type="ECO:0000256" key="12">
    <source>
        <dbReference type="SAM" id="Phobius"/>
    </source>
</evidence>
<evidence type="ECO:0000256" key="8">
    <source>
        <dbReference type="ARBA" id="ARBA00023004"/>
    </source>
</evidence>
<feature type="binding site" description="axial binding residue" evidence="10">
    <location>
        <position position="547"/>
    </location>
    <ligand>
        <name>heme</name>
        <dbReference type="ChEBI" id="CHEBI:30413"/>
    </ligand>
    <ligandPart>
        <name>Fe</name>
        <dbReference type="ChEBI" id="CHEBI:18248"/>
    </ligandPart>
</feature>
<dbReference type="GO" id="GO:0005506">
    <property type="term" value="F:iron ion binding"/>
    <property type="evidence" value="ECO:0007669"/>
    <property type="project" value="InterPro"/>
</dbReference>
<evidence type="ECO:0000256" key="9">
    <source>
        <dbReference type="ARBA" id="ARBA00023033"/>
    </source>
</evidence>
<proteinExistence type="inferred from homology"/>
<dbReference type="PANTHER" id="PTHR47955">
    <property type="entry name" value="CYTOCHROME P450 FAMILY 71 PROTEIN"/>
    <property type="match status" value="1"/>
</dbReference>
<dbReference type="InterPro" id="IPR002401">
    <property type="entry name" value="Cyt_P450_E_grp-I"/>
</dbReference>
<dbReference type="InterPro" id="IPR001128">
    <property type="entry name" value="Cyt_P450"/>
</dbReference>
<dbReference type="HOGENOM" id="CLU_001570_4_1_1"/>
<dbReference type="STRING" id="77586.A0A0D9VVH7"/>
<dbReference type="CDD" id="cd11072">
    <property type="entry name" value="CYP71-like"/>
    <property type="match status" value="1"/>
</dbReference>
<evidence type="ECO:0000256" key="5">
    <source>
        <dbReference type="ARBA" id="ARBA00022723"/>
    </source>
</evidence>
<evidence type="ECO:0000256" key="2">
    <source>
        <dbReference type="ARBA" id="ARBA00010617"/>
    </source>
</evidence>
<keyword evidence="6 12" id="KW-1133">Transmembrane helix</keyword>
<dbReference type="eggNOG" id="KOG0156">
    <property type="taxonomic scope" value="Eukaryota"/>
</dbReference>
<dbReference type="InterPro" id="IPR036396">
    <property type="entry name" value="Cyt_P450_sf"/>
</dbReference>
<evidence type="ECO:0008006" key="15">
    <source>
        <dbReference type="Google" id="ProtNLM"/>
    </source>
</evidence>
<dbReference type="GO" id="GO:0004497">
    <property type="term" value="F:monooxygenase activity"/>
    <property type="evidence" value="ECO:0007669"/>
    <property type="project" value="UniProtKB-KW"/>
</dbReference>
<keyword evidence="8 10" id="KW-0408">Iron</keyword>
<keyword evidence="4 12" id="KW-0812">Transmembrane</keyword>
<dbReference type="FunFam" id="1.10.630.10:FF:000064">
    <property type="entry name" value="Cytochrome P450 monooxygenase"/>
    <property type="match status" value="1"/>
</dbReference>
<sequence length="614" mass="68025">MDTRISTGDQGFIPFGVGCRQCPGELFVTTTFELTLANLLYHFDWTLTDSVSSESLDMGEVLGMTLHQRTTSRELKLITMDELSVGSLCFIAVATLGLSLALKRALLSSKTQALKLPPGPWNLPVIGSIHHLLGSELPHRALLRLAHRHGPLMLLRLGEVPTVVVSSPEAAMEVMKGLDPAFAERARGTTIDIVSFGGKGIVFAPYGEHWRQVRKICVVDLLSARQVRRLETIRQEEVTRLVDSIAVTTSTSSPIDMTQTLASLTNDVIARAVFGGRCRQQEEYLRALTAVALTAGAFSLVDLFPSSRLVRWMSFGERQLRKHHAEMVRIVNSIIQERREEKASPYPAGAAAKDDDDLLDVLLRLQKEDSTFRLTAEIIGALISDIFGAATDTTASTLEWALAELIRHPRAMEKVKEELRKTLGHGRATLTGSDIGELHYLKMVIKETLRLHPAFPLIVRASQESCQVMGYDLPQGINIFINAFAVARDPRYWKDAEEFNPNRFEKVDKDMNSREFNQKGFEKIGEDINSTTAHLGFIPFGAGRRQCPGALFATTTIELTLANLLYHFDWTLHDGESPDSLDMGEVLGISMHRRSNLRLQAALSVSSGLSSHSN</sequence>
<comment type="cofactor">
    <cofactor evidence="1 10">
        <name>heme</name>
        <dbReference type="ChEBI" id="CHEBI:30413"/>
    </cofactor>
</comment>
<dbReference type="EnsemblPlants" id="LPERR03G19010.1">
    <property type="protein sequence ID" value="LPERR03G19010.1"/>
    <property type="gene ID" value="LPERR03G19010"/>
</dbReference>
<reference evidence="13" key="3">
    <citation type="submission" date="2015-04" db="UniProtKB">
        <authorList>
            <consortium name="EnsemblPlants"/>
        </authorList>
    </citation>
    <scope>IDENTIFICATION</scope>
</reference>
<keyword evidence="9 11" id="KW-0503">Monooxygenase</keyword>
<evidence type="ECO:0000313" key="14">
    <source>
        <dbReference type="Proteomes" id="UP000032180"/>
    </source>
</evidence>
<reference evidence="13 14" key="1">
    <citation type="submission" date="2012-08" db="EMBL/GenBank/DDBJ databases">
        <title>Oryza genome evolution.</title>
        <authorList>
            <person name="Wing R.A."/>
        </authorList>
    </citation>
    <scope>NUCLEOTIDE SEQUENCE</scope>
</reference>
<evidence type="ECO:0000256" key="10">
    <source>
        <dbReference type="PIRSR" id="PIRSR602401-1"/>
    </source>
</evidence>
<dbReference type="GO" id="GO:0016705">
    <property type="term" value="F:oxidoreductase activity, acting on paired donors, with incorporation or reduction of molecular oxygen"/>
    <property type="evidence" value="ECO:0007669"/>
    <property type="project" value="InterPro"/>
</dbReference>
<evidence type="ECO:0000256" key="6">
    <source>
        <dbReference type="ARBA" id="ARBA00022989"/>
    </source>
</evidence>
<evidence type="ECO:0000256" key="3">
    <source>
        <dbReference type="ARBA" id="ARBA00022617"/>
    </source>
</evidence>
<dbReference type="Gene3D" id="1.10.630.10">
    <property type="entry name" value="Cytochrome P450"/>
    <property type="match status" value="2"/>
</dbReference>
<evidence type="ECO:0000256" key="1">
    <source>
        <dbReference type="ARBA" id="ARBA00001971"/>
    </source>
</evidence>
<evidence type="ECO:0000313" key="13">
    <source>
        <dbReference type="EnsemblPlants" id="LPERR03G19010.1"/>
    </source>
</evidence>
<keyword evidence="12" id="KW-0472">Membrane</keyword>
<dbReference type="PANTHER" id="PTHR47955:SF19">
    <property type="entry name" value="CYTOCHROME P450 71A9-LIKE ISOFORM X1"/>
    <property type="match status" value="1"/>
</dbReference>
<dbReference type="GO" id="GO:0020037">
    <property type="term" value="F:heme binding"/>
    <property type="evidence" value="ECO:0007669"/>
    <property type="project" value="InterPro"/>
</dbReference>
<accession>A0A0D9VVH7</accession>
<dbReference type="Proteomes" id="UP000032180">
    <property type="component" value="Chromosome 3"/>
</dbReference>
<dbReference type="PRINTS" id="PR00385">
    <property type="entry name" value="P450"/>
</dbReference>
<keyword evidence="14" id="KW-1185">Reference proteome</keyword>
<dbReference type="PRINTS" id="PR00463">
    <property type="entry name" value="EP450I"/>
</dbReference>
<name>A0A0D9VVH7_9ORYZ</name>
<organism evidence="13 14">
    <name type="scientific">Leersia perrieri</name>
    <dbReference type="NCBI Taxonomy" id="77586"/>
    <lineage>
        <taxon>Eukaryota</taxon>
        <taxon>Viridiplantae</taxon>
        <taxon>Streptophyta</taxon>
        <taxon>Embryophyta</taxon>
        <taxon>Tracheophyta</taxon>
        <taxon>Spermatophyta</taxon>
        <taxon>Magnoliopsida</taxon>
        <taxon>Liliopsida</taxon>
        <taxon>Poales</taxon>
        <taxon>Poaceae</taxon>
        <taxon>BOP clade</taxon>
        <taxon>Oryzoideae</taxon>
        <taxon>Oryzeae</taxon>
        <taxon>Oryzinae</taxon>
        <taxon>Leersia</taxon>
    </lineage>
</organism>
<dbReference type="Gramene" id="LPERR03G19010.1">
    <property type="protein sequence ID" value="LPERR03G19010.1"/>
    <property type="gene ID" value="LPERR03G19010"/>
</dbReference>
<evidence type="ECO:0000256" key="4">
    <source>
        <dbReference type="ARBA" id="ARBA00022692"/>
    </source>
</evidence>
<evidence type="ECO:0000256" key="11">
    <source>
        <dbReference type="RuleBase" id="RU000461"/>
    </source>
</evidence>
<protein>
    <recommendedName>
        <fullName evidence="15">Cytochrome P450</fullName>
    </recommendedName>
</protein>
<dbReference type="InterPro" id="IPR017972">
    <property type="entry name" value="Cyt_P450_CS"/>
</dbReference>
<dbReference type="AlphaFoldDB" id="A0A0D9VVH7"/>
<keyword evidence="7 11" id="KW-0560">Oxidoreductase</keyword>
<dbReference type="SUPFAM" id="SSF48264">
    <property type="entry name" value="Cytochrome P450"/>
    <property type="match status" value="2"/>
</dbReference>
<comment type="similarity">
    <text evidence="2 11">Belongs to the cytochrome P450 family.</text>
</comment>
<evidence type="ECO:0000256" key="7">
    <source>
        <dbReference type="ARBA" id="ARBA00023002"/>
    </source>
</evidence>
<reference evidence="14" key="2">
    <citation type="submission" date="2013-12" db="EMBL/GenBank/DDBJ databases">
        <authorList>
            <person name="Yu Y."/>
            <person name="Lee S."/>
            <person name="de Baynast K."/>
            <person name="Wissotski M."/>
            <person name="Liu L."/>
            <person name="Talag J."/>
            <person name="Goicoechea J."/>
            <person name="Angelova A."/>
            <person name="Jetty R."/>
            <person name="Kudrna D."/>
            <person name="Golser W."/>
            <person name="Rivera L."/>
            <person name="Zhang J."/>
            <person name="Wing R."/>
        </authorList>
    </citation>
    <scope>NUCLEOTIDE SEQUENCE</scope>
</reference>
<keyword evidence="3 10" id="KW-0349">Heme</keyword>